<dbReference type="Proteomes" id="UP001153269">
    <property type="component" value="Unassembled WGS sequence"/>
</dbReference>
<accession>A0A9N7W0U4</accession>
<reference evidence="2" key="1">
    <citation type="submission" date="2020-03" db="EMBL/GenBank/DDBJ databases">
        <authorList>
            <person name="Weist P."/>
        </authorList>
    </citation>
    <scope>NUCLEOTIDE SEQUENCE</scope>
</reference>
<evidence type="ECO:0000256" key="1">
    <source>
        <dbReference type="SAM" id="MobiDB-lite"/>
    </source>
</evidence>
<dbReference type="EMBL" id="CADEAL010004362">
    <property type="protein sequence ID" value="CAB1457870.1"/>
    <property type="molecule type" value="Genomic_DNA"/>
</dbReference>
<dbReference type="AlphaFoldDB" id="A0A9N7W0U4"/>
<organism evidence="2 3">
    <name type="scientific">Pleuronectes platessa</name>
    <name type="common">European plaice</name>
    <dbReference type="NCBI Taxonomy" id="8262"/>
    <lineage>
        <taxon>Eukaryota</taxon>
        <taxon>Metazoa</taxon>
        <taxon>Chordata</taxon>
        <taxon>Craniata</taxon>
        <taxon>Vertebrata</taxon>
        <taxon>Euteleostomi</taxon>
        <taxon>Actinopterygii</taxon>
        <taxon>Neopterygii</taxon>
        <taxon>Teleostei</taxon>
        <taxon>Neoteleostei</taxon>
        <taxon>Acanthomorphata</taxon>
        <taxon>Carangaria</taxon>
        <taxon>Pleuronectiformes</taxon>
        <taxon>Pleuronectoidei</taxon>
        <taxon>Pleuronectidae</taxon>
        <taxon>Pleuronectes</taxon>
    </lineage>
</organism>
<evidence type="ECO:0000313" key="3">
    <source>
        <dbReference type="Proteomes" id="UP001153269"/>
    </source>
</evidence>
<proteinExistence type="predicted"/>
<sequence>MHSTAVSSSNLFEGNRLALGGPRSLQWRSAVGGRGERSNPAPLQPAHRHHPPARSTILYVGSRGAFWGPRNLKRVPAAGCARWRGGVHSGSLTPLQRAPRNQPRVHPESHSLPVPLQSLPRAGCFRLTSLLFRRQRSSRRLHQSLSRTDESRLTSLLCMHQRS</sequence>
<keyword evidence="3" id="KW-1185">Reference proteome</keyword>
<comment type="caution">
    <text evidence="2">The sequence shown here is derived from an EMBL/GenBank/DDBJ whole genome shotgun (WGS) entry which is preliminary data.</text>
</comment>
<evidence type="ECO:0000313" key="2">
    <source>
        <dbReference type="EMBL" id="CAB1457870.1"/>
    </source>
</evidence>
<protein>
    <submittedName>
        <fullName evidence="2">Uncharacterized protein</fullName>
    </submittedName>
</protein>
<feature type="region of interest" description="Disordered" evidence="1">
    <location>
        <begin position="89"/>
        <end position="113"/>
    </location>
</feature>
<name>A0A9N7W0U4_PLEPL</name>
<feature type="region of interest" description="Disordered" evidence="1">
    <location>
        <begin position="28"/>
        <end position="53"/>
    </location>
</feature>
<gene>
    <name evidence="2" type="ORF">PLEPLA_LOCUS45698</name>
</gene>